<organism evidence="2 3">
    <name type="scientific">Caerostris darwini</name>
    <dbReference type="NCBI Taxonomy" id="1538125"/>
    <lineage>
        <taxon>Eukaryota</taxon>
        <taxon>Metazoa</taxon>
        <taxon>Ecdysozoa</taxon>
        <taxon>Arthropoda</taxon>
        <taxon>Chelicerata</taxon>
        <taxon>Arachnida</taxon>
        <taxon>Araneae</taxon>
        <taxon>Araneomorphae</taxon>
        <taxon>Entelegynae</taxon>
        <taxon>Araneoidea</taxon>
        <taxon>Araneidae</taxon>
        <taxon>Caerostris</taxon>
    </lineage>
</organism>
<evidence type="ECO:0000313" key="3">
    <source>
        <dbReference type="Proteomes" id="UP001054837"/>
    </source>
</evidence>
<dbReference type="Proteomes" id="UP001054837">
    <property type="component" value="Unassembled WGS sequence"/>
</dbReference>
<gene>
    <name evidence="2" type="ORF">CDAR_222291</name>
</gene>
<dbReference type="AlphaFoldDB" id="A0AAV4WA71"/>
<feature type="region of interest" description="Disordered" evidence="1">
    <location>
        <begin position="31"/>
        <end position="50"/>
    </location>
</feature>
<name>A0AAV4WA71_9ARAC</name>
<evidence type="ECO:0008006" key="4">
    <source>
        <dbReference type="Google" id="ProtNLM"/>
    </source>
</evidence>
<proteinExistence type="predicted"/>
<sequence length="102" mass="12089">MFHNPPRDLKRQNIPLIIRKLLYLPWNKKHEEGSHPQTVWRNNSFSSCSSRENKCFEKTTERKPHGCSPLFRKLLHISLLTFPTPVWENPALQIGIRNSEDR</sequence>
<comment type="caution">
    <text evidence="2">The sequence shown here is derived from an EMBL/GenBank/DDBJ whole genome shotgun (WGS) entry which is preliminary data.</text>
</comment>
<dbReference type="EMBL" id="BPLQ01014207">
    <property type="protein sequence ID" value="GIY78180.1"/>
    <property type="molecule type" value="Genomic_DNA"/>
</dbReference>
<accession>A0AAV4WA71</accession>
<feature type="compositionally biased region" description="Polar residues" evidence="1">
    <location>
        <begin position="35"/>
        <end position="50"/>
    </location>
</feature>
<protein>
    <recommendedName>
        <fullName evidence="4">Ycf15</fullName>
    </recommendedName>
</protein>
<evidence type="ECO:0000256" key="1">
    <source>
        <dbReference type="SAM" id="MobiDB-lite"/>
    </source>
</evidence>
<keyword evidence="3" id="KW-1185">Reference proteome</keyword>
<evidence type="ECO:0000313" key="2">
    <source>
        <dbReference type="EMBL" id="GIY78180.1"/>
    </source>
</evidence>
<reference evidence="2 3" key="1">
    <citation type="submission" date="2021-06" db="EMBL/GenBank/DDBJ databases">
        <title>Caerostris darwini draft genome.</title>
        <authorList>
            <person name="Kono N."/>
            <person name="Arakawa K."/>
        </authorList>
    </citation>
    <scope>NUCLEOTIDE SEQUENCE [LARGE SCALE GENOMIC DNA]</scope>
</reference>